<name>A0A178ZL00_9EURO</name>
<feature type="compositionally biased region" description="Polar residues" evidence="1">
    <location>
        <begin position="321"/>
        <end position="332"/>
    </location>
</feature>
<sequence>MTRNVRFAAEVASLRDPYDSELYVMERYARHALNCVFCIDPYTTYRREGSLCTKGNDLAKDIEEHLYVKGGKPFSRLDRENGDDVQVRISDALEPVTSLLKAIDERRRRDCTRPVGYDTSGKERPEGKKAGEPGTHEKQTEQMQCERLRKHPSDIPLPQTVVGSAHLDPNRQRNGMRVQRPSAATNDDEGERRGRRRYEEHPASTRGEPGQEYIKRRDTNSVEGKGEPSAGGSSQTPPPTPRSHNWSDNSGVLRGDAQSAKPALGNASVRSQQSVLTEDDKFTSGRHRYTKRERDLSFERPSEDDGRLKIAGQGYSRFRQMNESVMSSSQPGYQDPYASRKEDTKSLVMPSDSGYTSRRSRNVGESSYSVRR</sequence>
<feature type="compositionally biased region" description="Basic and acidic residues" evidence="1">
    <location>
        <begin position="120"/>
        <end position="153"/>
    </location>
</feature>
<protein>
    <submittedName>
        <fullName evidence="2">Uncharacterized protein</fullName>
    </submittedName>
</protein>
<reference evidence="2 3" key="1">
    <citation type="submission" date="2016-04" db="EMBL/GenBank/DDBJ databases">
        <title>Draft genome of Fonsecaea erecta CBS 125763.</title>
        <authorList>
            <person name="Weiss V.A."/>
            <person name="Vicente V.A."/>
            <person name="Raittz R.T."/>
            <person name="Moreno L.F."/>
            <person name="De Souza E.M."/>
            <person name="Pedrosa F.O."/>
            <person name="Steffens M.B."/>
            <person name="Faoro H."/>
            <person name="Tadra-Sfeir M.Z."/>
            <person name="Najafzadeh M.J."/>
            <person name="Felipe M.S."/>
            <person name="Teixeira M."/>
            <person name="Sun J."/>
            <person name="Xi L."/>
            <person name="Gomes R."/>
            <person name="De Azevedo C.M."/>
            <person name="Salgado C.G."/>
            <person name="Da Silva M.B."/>
            <person name="Nascimento M.F."/>
            <person name="Queiroz-Telles F."/>
            <person name="Attili D.S."/>
            <person name="Gorbushina A."/>
        </authorList>
    </citation>
    <scope>NUCLEOTIDE SEQUENCE [LARGE SCALE GENOMIC DNA]</scope>
    <source>
        <strain evidence="2 3">CBS 125763</strain>
    </source>
</reference>
<evidence type="ECO:0000313" key="2">
    <source>
        <dbReference type="EMBL" id="OAP60474.1"/>
    </source>
</evidence>
<keyword evidence="3" id="KW-1185">Reference proteome</keyword>
<dbReference type="OrthoDB" id="5387413at2759"/>
<comment type="caution">
    <text evidence="2">The sequence shown here is derived from an EMBL/GenBank/DDBJ whole genome shotgun (WGS) entry which is preliminary data.</text>
</comment>
<gene>
    <name evidence="2" type="ORF">AYL99_05476</name>
</gene>
<feature type="region of interest" description="Disordered" evidence="1">
    <location>
        <begin position="321"/>
        <end position="372"/>
    </location>
</feature>
<feature type="region of interest" description="Disordered" evidence="1">
    <location>
        <begin position="111"/>
        <end position="309"/>
    </location>
</feature>
<dbReference type="RefSeq" id="XP_018693841.1">
    <property type="nucleotide sequence ID" value="XM_018836988.1"/>
</dbReference>
<organism evidence="2 3">
    <name type="scientific">Fonsecaea erecta</name>
    <dbReference type="NCBI Taxonomy" id="1367422"/>
    <lineage>
        <taxon>Eukaryota</taxon>
        <taxon>Fungi</taxon>
        <taxon>Dikarya</taxon>
        <taxon>Ascomycota</taxon>
        <taxon>Pezizomycotina</taxon>
        <taxon>Eurotiomycetes</taxon>
        <taxon>Chaetothyriomycetidae</taxon>
        <taxon>Chaetothyriales</taxon>
        <taxon>Herpotrichiellaceae</taxon>
        <taxon>Fonsecaea</taxon>
    </lineage>
</organism>
<dbReference type="AlphaFoldDB" id="A0A178ZL00"/>
<dbReference type="GeneID" id="30009644"/>
<feature type="compositionally biased region" description="Basic and acidic residues" evidence="1">
    <location>
        <begin position="292"/>
        <end position="308"/>
    </location>
</feature>
<dbReference type="Proteomes" id="UP000078343">
    <property type="component" value="Unassembled WGS sequence"/>
</dbReference>
<evidence type="ECO:0000256" key="1">
    <source>
        <dbReference type="SAM" id="MobiDB-lite"/>
    </source>
</evidence>
<feature type="compositionally biased region" description="Polar residues" evidence="1">
    <location>
        <begin position="353"/>
        <end position="372"/>
    </location>
</feature>
<proteinExistence type="predicted"/>
<dbReference type="EMBL" id="LVYI01000004">
    <property type="protein sequence ID" value="OAP60474.1"/>
    <property type="molecule type" value="Genomic_DNA"/>
</dbReference>
<feature type="compositionally biased region" description="Basic and acidic residues" evidence="1">
    <location>
        <begin position="213"/>
        <end position="226"/>
    </location>
</feature>
<evidence type="ECO:0000313" key="3">
    <source>
        <dbReference type="Proteomes" id="UP000078343"/>
    </source>
</evidence>
<accession>A0A178ZL00</accession>